<dbReference type="CDD" id="cd00063">
    <property type="entry name" value="FN3"/>
    <property type="match status" value="1"/>
</dbReference>
<evidence type="ECO:0000259" key="4">
    <source>
        <dbReference type="Pfam" id="PF16656"/>
    </source>
</evidence>
<dbReference type="SUPFAM" id="SSF56300">
    <property type="entry name" value="Metallo-dependent phosphatases"/>
    <property type="match status" value="1"/>
</dbReference>
<dbReference type="InterPro" id="IPR004843">
    <property type="entry name" value="Calcineurin-like_PHP"/>
</dbReference>
<evidence type="ECO:0000259" key="2">
    <source>
        <dbReference type="Pfam" id="PF00149"/>
    </source>
</evidence>
<feature type="domain" description="Copper amine oxidase-like N-terminal" evidence="3">
    <location>
        <begin position="476"/>
        <end position="565"/>
    </location>
</feature>
<proteinExistence type="predicted"/>
<dbReference type="Pfam" id="PF16656">
    <property type="entry name" value="Pur_ac_phosph_N"/>
    <property type="match status" value="1"/>
</dbReference>
<dbReference type="InterPro" id="IPR015914">
    <property type="entry name" value="PAPs_N"/>
</dbReference>
<dbReference type="Pfam" id="PF07833">
    <property type="entry name" value="Cu_amine_oxidN1"/>
    <property type="match status" value="1"/>
</dbReference>
<dbReference type="Gene3D" id="3.60.21.10">
    <property type="match status" value="1"/>
</dbReference>
<dbReference type="OrthoDB" id="9809781at2"/>
<evidence type="ECO:0000313" key="5">
    <source>
        <dbReference type="EMBL" id="TCS78378.1"/>
    </source>
</evidence>
<dbReference type="GO" id="GO:0046872">
    <property type="term" value="F:metal ion binding"/>
    <property type="evidence" value="ECO:0007669"/>
    <property type="project" value="InterPro"/>
</dbReference>
<dbReference type="EMBL" id="SMAA01000010">
    <property type="protein sequence ID" value="TCS78378.1"/>
    <property type="molecule type" value="Genomic_DNA"/>
</dbReference>
<dbReference type="InterPro" id="IPR012854">
    <property type="entry name" value="Cu_amine_oxidase-like_N"/>
</dbReference>
<dbReference type="RefSeq" id="WP_132549865.1">
    <property type="nucleotide sequence ID" value="NZ_SMAA01000010.1"/>
</dbReference>
<dbReference type="SUPFAM" id="SSF55383">
    <property type="entry name" value="Copper amine oxidase, domain N"/>
    <property type="match status" value="1"/>
</dbReference>
<dbReference type="PROSITE" id="PS51318">
    <property type="entry name" value="TAT"/>
    <property type="match status" value="1"/>
</dbReference>
<name>A0A4R3K6D1_9FIRM</name>
<dbReference type="Pfam" id="PF00149">
    <property type="entry name" value="Metallophos"/>
    <property type="match status" value="1"/>
</dbReference>
<keyword evidence="6" id="KW-1185">Reference proteome</keyword>
<sequence>MEEKKSILDLFKEKNHGISRRLFLQSCGAALAVASMPVNLTKVFAADAFSRQPAHTTLTWTLDPRTTQTLAWTTSVAADKGTLQYIDTQAYKKTGWQNALSVQADTEEFDANTDYVRLHYATAQKLKPGTAYTYRVGYGSEWSDPQSFSTEADNLSKFKFLIFGDSQSGIPANPEYKPWQKTIESAYAANTDAAFFMNIGDLVEIGQDYAHWKNWYAAAANVLEKIPGMAVTGNHETYDVPKEDHSVLPVYFKKQISLPLNGPEELKGQVYSFDYGNVHFAVLDSQENEEGSYIENMLKKEADWLDKDLASSKQTWKLVFFHKTPYYNKAERSNENVKKAFAPVIDKHHVDVVINGHDHGYSRTYPIYNDEFVGSPDKGTVYLVTGRSGNKYYTDLSQKVWDAFFHDPQAEPNYVVVTVNGPKLVISAYTQSGSCIDVYTIDKVAKTDSPRTILPGKANYTRLAIWGNLLQTPLIPVPPQQIENVWYLPLSSFIDFIGGDMDIKDNTLALIYKKDKITLKTDSNAAILNNNTLSLTHPVKLVKDTPMIAADDLKSLLKFDNRYDPSLNILFLVK</sequence>
<dbReference type="SUPFAM" id="SSF49363">
    <property type="entry name" value="Purple acid phosphatase, N-terminal domain"/>
    <property type="match status" value="1"/>
</dbReference>
<gene>
    <name evidence="5" type="ORF">EDC37_1106</name>
</gene>
<feature type="domain" description="Calcineurin-like phosphoesterase" evidence="2">
    <location>
        <begin position="158"/>
        <end position="361"/>
    </location>
</feature>
<dbReference type="PANTHER" id="PTHR45867">
    <property type="entry name" value="PURPLE ACID PHOSPHATASE"/>
    <property type="match status" value="1"/>
</dbReference>
<evidence type="ECO:0000313" key="6">
    <source>
        <dbReference type="Proteomes" id="UP000295188"/>
    </source>
</evidence>
<dbReference type="InterPro" id="IPR008963">
    <property type="entry name" value="Purple_acid_Pase-like_N"/>
</dbReference>
<dbReference type="AlphaFoldDB" id="A0A4R3K6D1"/>
<dbReference type="InterPro" id="IPR036582">
    <property type="entry name" value="Mao_N_sf"/>
</dbReference>
<keyword evidence="1" id="KW-0732">Signal</keyword>
<dbReference type="InterPro" id="IPR003961">
    <property type="entry name" value="FN3_dom"/>
</dbReference>
<feature type="domain" description="Purple acid phosphatase N-terminal" evidence="4">
    <location>
        <begin position="53"/>
        <end position="150"/>
    </location>
</feature>
<dbReference type="PANTHER" id="PTHR45867:SF3">
    <property type="entry name" value="ACID PHOSPHATASE TYPE 7"/>
    <property type="match status" value="1"/>
</dbReference>
<comment type="caution">
    <text evidence="5">The sequence shown here is derived from an EMBL/GenBank/DDBJ whole genome shotgun (WGS) entry which is preliminary data.</text>
</comment>
<evidence type="ECO:0000259" key="3">
    <source>
        <dbReference type="Pfam" id="PF07833"/>
    </source>
</evidence>
<dbReference type="Gene3D" id="2.60.40.380">
    <property type="entry name" value="Purple acid phosphatase-like, N-terminal"/>
    <property type="match status" value="1"/>
</dbReference>
<protein>
    <submittedName>
        <fullName evidence="5">Copper amine oxidase-like protein</fullName>
    </submittedName>
</protein>
<reference evidence="5 6" key="1">
    <citation type="submission" date="2019-03" db="EMBL/GenBank/DDBJ databases">
        <title>Genomic Encyclopedia of Type Strains, Phase IV (KMG-IV): sequencing the most valuable type-strain genomes for metagenomic binning, comparative biology and taxonomic classification.</title>
        <authorList>
            <person name="Goeker M."/>
        </authorList>
    </citation>
    <scope>NUCLEOTIDE SEQUENCE [LARGE SCALE GENOMIC DNA]</scope>
    <source>
        <strain evidence="5 6">DSM 20467</strain>
    </source>
</reference>
<dbReference type="Proteomes" id="UP000295188">
    <property type="component" value="Unassembled WGS sequence"/>
</dbReference>
<accession>A0A4R3K6D1</accession>
<evidence type="ECO:0000256" key="1">
    <source>
        <dbReference type="ARBA" id="ARBA00022729"/>
    </source>
</evidence>
<dbReference type="InterPro" id="IPR006311">
    <property type="entry name" value="TAT_signal"/>
</dbReference>
<dbReference type="GO" id="GO:0003993">
    <property type="term" value="F:acid phosphatase activity"/>
    <property type="evidence" value="ECO:0007669"/>
    <property type="project" value="InterPro"/>
</dbReference>
<organism evidence="5 6">
    <name type="scientific">Pectinatus cerevisiiphilus</name>
    <dbReference type="NCBI Taxonomy" id="86956"/>
    <lineage>
        <taxon>Bacteria</taxon>
        <taxon>Bacillati</taxon>
        <taxon>Bacillota</taxon>
        <taxon>Negativicutes</taxon>
        <taxon>Selenomonadales</taxon>
        <taxon>Selenomonadaceae</taxon>
        <taxon>Pectinatus</taxon>
    </lineage>
</organism>
<dbReference type="InterPro" id="IPR029052">
    <property type="entry name" value="Metallo-depent_PP-like"/>
</dbReference>